<dbReference type="GO" id="GO:0042144">
    <property type="term" value="P:vacuole fusion, non-autophagic"/>
    <property type="evidence" value="ECO:0007669"/>
    <property type="project" value="TreeGrafter"/>
</dbReference>
<dbReference type="AlphaFoldDB" id="A0A179G1J3"/>
<dbReference type="Proteomes" id="UP000078397">
    <property type="component" value="Unassembled WGS sequence"/>
</dbReference>
<dbReference type="OrthoDB" id="5518345at2759"/>
<gene>
    <name evidence="3" type="ORF">VFPPC_13488</name>
</gene>
<dbReference type="GO" id="GO:0004866">
    <property type="term" value="F:endopeptidase inhibitor activity"/>
    <property type="evidence" value="ECO:0007669"/>
    <property type="project" value="UniProtKB-ARBA"/>
</dbReference>
<feature type="domain" description="Inhibitor I9" evidence="2">
    <location>
        <begin position="3"/>
        <end position="69"/>
    </location>
</feature>
<evidence type="ECO:0000259" key="2">
    <source>
        <dbReference type="Pfam" id="PF05922"/>
    </source>
</evidence>
<dbReference type="InterPro" id="IPR010259">
    <property type="entry name" value="S8pro/Inhibitor_I9"/>
</dbReference>
<organism evidence="3 4">
    <name type="scientific">Pochonia chlamydosporia 170</name>
    <dbReference type="NCBI Taxonomy" id="1380566"/>
    <lineage>
        <taxon>Eukaryota</taxon>
        <taxon>Fungi</taxon>
        <taxon>Dikarya</taxon>
        <taxon>Ascomycota</taxon>
        <taxon>Pezizomycotina</taxon>
        <taxon>Sordariomycetes</taxon>
        <taxon>Hypocreomycetidae</taxon>
        <taxon>Hypocreales</taxon>
        <taxon>Clavicipitaceae</taxon>
        <taxon>Pochonia</taxon>
    </lineage>
</organism>
<comment type="caution">
    <text evidence="3">The sequence shown here is derived from an EMBL/GenBank/DDBJ whole genome shotgun (WGS) entry which is preliminary data.</text>
</comment>
<accession>A0A179G1J3</accession>
<dbReference type="PANTHER" id="PTHR28288:SF2">
    <property type="entry name" value="PROTEASE B INHIBITOR 2"/>
    <property type="match status" value="1"/>
</dbReference>
<proteinExistence type="inferred from homology"/>
<dbReference type="EMBL" id="LSBJ02000002">
    <property type="protein sequence ID" value="OAQ71211.1"/>
    <property type="molecule type" value="Genomic_DNA"/>
</dbReference>
<sequence length="71" mass="7816">MPSYIVTCKDDASDDQIKAAKQHAIDQGGKITHEYTLIKGFAVSFDKDVMTTLESNEHVKAVEVDGEVKAF</sequence>
<evidence type="ECO:0000313" key="4">
    <source>
        <dbReference type="Proteomes" id="UP000078397"/>
    </source>
</evidence>
<dbReference type="RefSeq" id="XP_018147748.1">
    <property type="nucleotide sequence ID" value="XM_018291263.1"/>
</dbReference>
<keyword evidence="4" id="KW-1185">Reference proteome</keyword>
<dbReference type="InterPro" id="IPR052471">
    <property type="entry name" value="PBI_I9"/>
</dbReference>
<reference evidence="3 4" key="1">
    <citation type="journal article" date="2016" name="PLoS Pathog.">
        <title>Biosynthesis of antibiotic leucinostatins in bio-control fungus Purpureocillium lilacinum and their inhibition on phytophthora revealed by genome mining.</title>
        <authorList>
            <person name="Wang G."/>
            <person name="Liu Z."/>
            <person name="Lin R."/>
            <person name="Li E."/>
            <person name="Mao Z."/>
            <person name="Ling J."/>
            <person name="Yang Y."/>
            <person name="Yin W.B."/>
            <person name="Xie B."/>
        </authorList>
    </citation>
    <scope>NUCLEOTIDE SEQUENCE [LARGE SCALE GENOMIC DNA]</scope>
    <source>
        <strain evidence="3">170</strain>
    </source>
</reference>
<name>A0A179G1J3_METCM</name>
<dbReference type="SUPFAM" id="SSF54897">
    <property type="entry name" value="Protease propeptides/inhibitors"/>
    <property type="match status" value="1"/>
</dbReference>
<dbReference type="KEGG" id="pchm:VFPPC_13488"/>
<evidence type="ECO:0000256" key="1">
    <source>
        <dbReference type="ARBA" id="ARBA00038069"/>
    </source>
</evidence>
<dbReference type="InterPro" id="IPR037045">
    <property type="entry name" value="S8pro/Inhibitor_I9_sf"/>
</dbReference>
<comment type="similarity">
    <text evidence="1">Belongs to the protease inhibitor I9 family.</text>
</comment>
<dbReference type="FunFam" id="3.30.70.80:FF:000005">
    <property type="entry name" value="Proteinase inhibitor I2B"/>
    <property type="match status" value="1"/>
</dbReference>
<dbReference type="Pfam" id="PF05922">
    <property type="entry name" value="Inhibitor_I9"/>
    <property type="match status" value="1"/>
</dbReference>
<dbReference type="STRING" id="1380566.A0A179G1J3"/>
<dbReference type="GeneID" id="28855257"/>
<evidence type="ECO:0000313" key="3">
    <source>
        <dbReference type="EMBL" id="OAQ71211.1"/>
    </source>
</evidence>
<protein>
    <submittedName>
        <fullName evidence="3">Peptidase inhibitor i9 domain-containing protein</fullName>
    </submittedName>
</protein>
<dbReference type="PANTHER" id="PTHR28288">
    <property type="entry name" value="PROTEASE B INHIBITOR 2"/>
    <property type="match status" value="1"/>
</dbReference>
<dbReference type="Gene3D" id="3.30.70.80">
    <property type="entry name" value="Peptidase S8 propeptide/proteinase inhibitor I9"/>
    <property type="match status" value="1"/>
</dbReference>